<dbReference type="AlphaFoldDB" id="A0A7S3MAS8"/>
<evidence type="ECO:0000256" key="1">
    <source>
        <dbReference type="ARBA" id="ARBA00008486"/>
    </source>
</evidence>
<gene>
    <name evidence="3" type="ORF">SELO1098_LOCUS20851</name>
</gene>
<dbReference type="InterPro" id="IPR006597">
    <property type="entry name" value="Sel1-like"/>
</dbReference>
<keyword evidence="2" id="KW-0677">Repeat</keyword>
<organism evidence="3">
    <name type="scientific">Spumella elongata</name>
    <dbReference type="NCBI Taxonomy" id="89044"/>
    <lineage>
        <taxon>Eukaryota</taxon>
        <taxon>Sar</taxon>
        <taxon>Stramenopiles</taxon>
        <taxon>Ochrophyta</taxon>
        <taxon>Chrysophyceae</taxon>
        <taxon>Chromulinales</taxon>
        <taxon>Chromulinaceae</taxon>
        <taxon>Spumella</taxon>
    </lineage>
</organism>
<dbReference type="InterPro" id="IPR040239">
    <property type="entry name" value="HcpB-like"/>
</dbReference>
<sequence length="256" mass="27976">MQRIDEAYILKMAGFEIDCNDGKGEPSACHHAGEFYATVNGEHKRAAEIYKNNCENNKYGPSCFNLGRYHLSGQGVEQNDAKALDYLDRGCKSNLYPACYFQAMLLYDGMLPAGSIVQSKASIELLPASKEAKVPLSAPTVPGNTASSSVQKKSDKPLALKIFEKACLGGESNSCSVLAAEYLKPGNPQRNPVKAMEHLRRACEGNHAPSCYNLAIMFKKGDTGVQPDPELFEKFKVRTEELVEMAKGQLTGVRTN</sequence>
<dbReference type="PANTHER" id="PTHR13891:SF1">
    <property type="entry name" value="CYTOCHROME C OXIDASE ASSEMBLY FACTOR 7"/>
    <property type="match status" value="1"/>
</dbReference>
<name>A0A7S3MAS8_9STRA</name>
<reference evidence="3" key="1">
    <citation type="submission" date="2021-01" db="EMBL/GenBank/DDBJ databases">
        <authorList>
            <person name="Corre E."/>
            <person name="Pelletier E."/>
            <person name="Niang G."/>
            <person name="Scheremetjew M."/>
            <person name="Finn R."/>
            <person name="Kale V."/>
            <person name="Holt S."/>
            <person name="Cochrane G."/>
            <person name="Meng A."/>
            <person name="Brown T."/>
            <person name="Cohen L."/>
        </authorList>
    </citation>
    <scope>NUCLEOTIDE SEQUENCE</scope>
    <source>
        <strain evidence="3">CCAP 955/1</strain>
    </source>
</reference>
<dbReference type="SUPFAM" id="SSF81901">
    <property type="entry name" value="HCP-like"/>
    <property type="match status" value="2"/>
</dbReference>
<evidence type="ECO:0000313" key="3">
    <source>
        <dbReference type="EMBL" id="CAE0292005.1"/>
    </source>
</evidence>
<dbReference type="Gene3D" id="1.25.40.10">
    <property type="entry name" value="Tetratricopeptide repeat domain"/>
    <property type="match status" value="1"/>
</dbReference>
<dbReference type="Pfam" id="PF08238">
    <property type="entry name" value="Sel1"/>
    <property type="match status" value="4"/>
</dbReference>
<accession>A0A7S3MAS8</accession>
<dbReference type="SMART" id="SM00671">
    <property type="entry name" value="SEL1"/>
    <property type="match status" value="4"/>
</dbReference>
<evidence type="ECO:0000256" key="2">
    <source>
        <dbReference type="ARBA" id="ARBA00022737"/>
    </source>
</evidence>
<proteinExistence type="inferred from homology"/>
<dbReference type="InterPro" id="IPR011990">
    <property type="entry name" value="TPR-like_helical_dom_sf"/>
</dbReference>
<protein>
    <submittedName>
        <fullName evidence="3">Uncharacterized protein</fullName>
    </submittedName>
</protein>
<comment type="similarity">
    <text evidence="1">Belongs to the hcp beta-lactamase family.</text>
</comment>
<dbReference type="PANTHER" id="PTHR13891">
    <property type="entry name" value="CYTOCHROME C OXIDASE ASSEMBLY FACTOR 7"/>
    <property type="match status" value="1"/>
</dbReference>
<dbReference type="EMBL" id="HBIC01040625">
    <property type="protein sequence ID" value="CAE0292005.1"/>
    <property type="molecule type" value="Transcribed_RNA"/>
</dbReference>